<feature type="region of interest" description="Disordered" evidence="1">
    <location>
        <begin position="300"/>
        <end position="368"/>
    </location>
</feature>
<gene>
    <name evidence="2" type="ORF">LSH36_1055g00095</name>
</gene>
<evidence type="ECO:0000313" key="2">
    <source>
        <dbReference type="EMBL" id="KAK2141699.1"/>
    </source>
</evidence>
<evidence type="ECO:0000256" key="1">
    <source>
        <dbReference type="SAM" id="MobiDB-lite"/>
    </source>
</evidence>
<name>A0AAD9MST5_9ANNE</name>
<feature type="compositionally biased region" description="Acidic residues" evidence="1">
    <location>
        <begin position="166"/>
        <end position="177"/>
    </location>
</feature>
<dbReference type="AlphaFoldDB" id="A0AAD9MST5"/>
<organism evidence="2 3">
    <name type="scientific">Paralvinella palmiformis</name>
    <dbReference type="NCBI Taxonomy" id="53620"/>
    <lineage>
        <taxon>Eukaryota</taxon>
        <taxon>Metazoa</taxon>
        <taxon>Spiralia</taxon>
        <taxon>Lophotrochozoa</taxon>
        <taxon>Annelida</taxon>
        <taxon>Polychaeta</taxon>
        <taxon>Sedentaria</taxon>
        <taxon>Canalipalpata</taxon>
        <taxon>Terebellida</taxon>
        <taxon>Terebelliformia</taxon>
        <taxon>Alvinellidae</taxon>
        <taxon>Paralvinella</taxon>
    </lineage>
</organism>
<feature type="compositionally biased region" description="Basic and acidic residues" evidence="1">
    <location>
        <begin position="235"/>
        <end position="250"/>
    </location>
</feature>
<feature type="compositionally biased region" description="Basic residues" evidence="1">
    <location>
        <begin position="9"/>
        <end position="50"/>
    </location>
</feature>
<protein>
    <submittedName>
        <fullName evidence="2">Uncharacterized protein</fullName>
    </submittedName>
</protein>
<sequence length="448" mass="50885">MMVNSAGQGRRRLRRRSWSRRRGRLGPRWRQRSRTVSKGRTKGNGRKKRCCSCSPSRSRSNSWEGGETKGKNGTPKEKGEAEWEKFVGENTTKNGRLSRDGRRMNSRRFGGEEDITGNRERFGNSTTYKNGGKGNGKVSGKGNGKVNGKGMTNGKWRTRKSVTFTSDEDEFYNDEGDRETSEANRNSKGRSGRGERFLASRYDRNNDDGDYSPDERTETEQDGSTKIVIVTRRLAPGERRWSGEQADKTTRVTKYRNGKIVKEITKSMSGKSSEKVGQKTTITTNQNNDVIGIRKKTRTVRTRYQNEEDDEEEQEEKEDEEEEEDDDDDDDDDISDGTEESDEDQGDEDQNDADNYNDDTKSNFQLSINDNKGHSANLSMKNIPGLGSYVPWRQTYVCLPSNNNQLTCRPNIIPVPLGTSTEQIHIAHDMSRYPPQGCPLYGLYPKRV</sequence>
<feature type="compositionally biased region" description="Basic and acidic residues" evidence="1">
    <location>
        <begin position="66"/>
        <end position="87"/>
    </location>
</feature>
<keyword evidence="3" id="KW-1185">Reference proteome</keyword>
<reference evidence="2" key="1">
    <citation type="journal article" date="2023" name="Mol. Biol. Evol.">
        <title>Third-Generation Sequencing Reveals the Adaptive Role of the Epigenome in Three Deep-Sea Polychaetes.</title>
        <authorList>
            <person name="Perez M."/>
            <person name="Aroh O."/>
            <person name="Sun Y."/>
            <person name="Lan Y."/>
            <person name="Juniper S.K."/>
            <person name="Young C.R."/>
            <person name="Angers B."/>
            <person name="Qian P.Y."/>
        </authorList>
    </citation>
    <scope>NUCLEOTIDE SEQUENCE</scope>
    <source>
        <strain evidence="2">P08H-3</strain>
    </source>
</reference>
<feature type="compositionally biased region" description="Polar residues" evidence="1">
    <location>
        <begin position="278"/>
        <end position="288"/>
    </location>
</feature>
<dbReference type="EMBL" id="JAODUP010001055">
    <property type="protein sequence ID" value="KAK2141699.1"/>
    <property type="molecule type" value="Genomic_DNA"/>
</dbReference>
<feature type="region of interest" description="Disordered" evidence="1">
    <location>
        <begin position="1"/>
        <end position="288"/>
    </location>
</feature>
<feature type="compositionally biased region" description="Basic and acidic residues" evidence="1">
    <location>
        <begin position="192"/>
        <end position="219"/>
    </location>
</feature>
<evidence type="ECO:0000313" key="3">
    <source>
        <dbReference type="Proteomes" id="UP001208570"/>
    </source>
</evidence>
<proteinExistence type="predicted"/>
<dbReference type="Proteomes" id="UP001208570">
    <property type="component" value="Unassembled WGS sequence"/>
</dbReference>
<feature type="compositionally biased region" description="Acidic residues" evidence="1">
    <location>
        <begin position="307"/>
        <end position="357"/>
    </location>
</feature>
<accession>A0AAD9MST5</accession>
<comment type="caution">
    <text evidence="2">The sequence shown here is derived from an EMBL/GenBank/DDBJ whole genome shotgun (WGS) entry which is preliminary data.</text>
</comment>
<feature type="compositionally biased region" description="Gly residues" evidence="1">
    <location>
        <begin position="131"/>
        <end position="147"/>
    </location>
</feature>